<dbReference type="AlphaFoldDB" id="A0A8J3HTV4"/>
<dbReference type="Gene3D" id="3.10.310.50">
    <property type="match status" value="1"/>
</dbReference>
<keyword evidence="4" id="KW-1185">Reference proteome</keyword>
<sequence>MRREKIRPFGDPHLGKGLVAFVAALSLVFMTSLSAFAGTARIYDNAGVLDRGRVMSEAQSLPYNLTIYTINNFSGSKSAFQNQVKSKVSSKNEIVMAILTTQHYLWFAGGSDVKISSSQYTDATKAFSSNFGSNNYTNGTIAAIGSLRNASGGNFMGIGGGNPVNSSSGLCCCIGLIALLIIGAFVFARRRRGGGGNGGGFFGGGRGFGGGNGWFGRRNAPPPGGYGYDQYGQPYPPNYNQGGGGMNPWAAGGLGAAAGGLLGYELGRNQGEHERRDEGYNDNNGDFGGGNEGGGDFGGGNDWGGGDSGGGGDWGGGGGDFGGGSDWGGGDSGGGGGDF</sequence>
<protein>
    <recommendedName>
        <fullName evidence="5">TPM domain-containing protein</fullName>
    </recommendedName>
</protein>
<feature type="compositionally biased region" description="Gly residues" evidence="1">
    <location>
        <begin position="286"/>
        <end position="339"/>
    </location>
</feature>
<name>A0A8J3HTV4_9CHLR</name>
<evidence type="ECO:0000313" key="4">
    <source>
        <dbReference type="Proteomes" id="UP000612362"/>
    </source>
</evidence>
<dbReference type="Proteomes" id="UP000612362">
    <property type="component" value="Unassembled WGS sequence"/>
</dbReference>
<evidence type="ECO:0000256" key="2">
    <source>
        <dbReference type="SAM" id="Phobius"/>
    </source>
</evidence>
<feature type="transmembrane region" description="Helical" evidence="2">
    <location>
        <begin position="167"/>
        <end position="188"/>
    </location>
</feature>
<reference evidence="3" key="1">
    <citation type="submission" date="2020-10" db="EMBL/GenBank/DDBJ databases">
        <title>Taxonomic study of unclassified bacteria belonging to the class Ktedonobacteria.</title>
        <authorList>
            <person name="Yabe S."/>
            <person name="Wang C.M."/>
            <person name="Zheng Y."/>
            <person name="Sakai Y."/>
            <person name="Cavaletti L."/>
            <person name="Monciardini P."/>
            <person name="Donadio S."/>
        </authorList>
    </citation>
    <scope>NUCLEOTIDE SEQUENCE</scope>
    <source>
        <strain evidence="3">SOSP1-1</strain>
    </source>
</reference>
<evidence type="ECO:0000313" key="3">
    <source>
        <dbReference type="EMBL" id="GHO43619.1"/>
    </source>
</evidence>
<gene>
    <name evidence="3" type="ORF">KSX_17820</name>
</gene>
<accession>A0A8J3HTV4</accession>
<feature type="region of interest" description="Disordered" evidence="1">
    <location>
        <begin position="271"/>
        <end position="339"/>
    </location>
</feature>
<proteinExistence type="predicted"/>
<dbReference type="RefSeq" id="WP_220193079.1">
    <property type="nucleotide sequence ID" value="NZ_BNJF01000001.1"/>
</dbReference>
<keyword evidence="2" id="KW-0812">Transmembrane</keyword>
<evidence type="ECO:0000256" key="1">
    <source>
        <dbReference type="SAM" id="MobiDB-lite"/>
    </source>
</evidence>
<keyword evidence="2" id="KW-1133">Transmembrane helix</keyword>
<organism evidence="3 4">
    <name type="scientific">Ktedonospora formicarum</name>
    <dbReference type="NCBI Taxonomy" id="2778364"/>
    <lineage>
        <taxon>Bacteria</taxon>
        <taxon>Bacillati</taxon>
        <taxon>Chloroflexota</taxon>
        <taxon>Ktedonobacteria</taxon>
        <taxon>Ktedonobacterales</taxon>
        <taxon>Ktedonobacteraceae</taxon>
        <taxon>Ktedonospora</taxon>
    </lineage>
</organism>
<evidence type="ECO:0008006" key="5">
    <source>
        <dbReference type="Google" id="ProtNLM"/>
    </source>
</evidence>
<keyword evidence="2" id="KW-0472">Membrane</keyword>
<comment type="caution">
    <text evidence="3">The sequence shown here is derived from an EMBL/GenBank/DDBJ whole genome shotgun (WGS) entry which is preliminary data.</text>
</comment>
<dbReference type="EMBL" id="BNJF01000001">
    <property type="protein sequence ID" value="GHO43619.1"/>
    <property type="molecule type" value="Genomic_DNA"/>
</dbReference>